<reference evidence="1 2" key="1">
    <citation type="submission" date="2024-02" db="EMBL/GenBank/DDBJ databases">
        <title>De novo assembly and annotation of 12 fungi associated with fruit tree decline syndrome in Ontario, Canada.</title>
        <authorList>
            <person name="Sulman M."/>
            <person name="Ellouze W."/>
            <person name="Ilyukhin E."/>
        </authorList>
    </citation>
    <scope>NUCLEOTIDE SEQUENCE [LARGE SCALE GENOMIC DNA]</scope>
    <source>
        <strain evidence="1 2">M11/M66-122</strain>
    </source>
</reference>
<evidence type="ECO:0000313" key="2">
    <source>
        <dbReference type="Proteomes" id="UP001320420"/>
    </source>
</evidence>
<evidence type="ECO:0000313" key="1">
    <source>
        <dbReference type="EMBL" id="KAK7756481.1"/>
    </source>
</evidence>
<dbReference type="EMBL" id="JAKJXP020000006">
    <property type="protein sequence ID" value="KAK7756481.1"/>
    <property type="molecule type" value="Genomic_DNA"/>
</dbReference>
<sequence>MPALFCPFTFACPLIKRYARRVFLGRRKPERVYTHHEQPMWTRVKHLPPYVEDVEDEGEPVAEPIAASTPKRIVSIVSPKPIDKANRPKQVKAFFDIMEEMECSGN</sequence>
<keyword evidence="2" id="KW-1185">Reference proteome</keyword>
<dbReference type="Proteomes" id="UP001320420">
    <property type="component" value="Unassembled WGS sequence"/>
</dbReference>
<accession>A0AAN9UZU3</accession>
<dbReference type="AlphaFoldDB" id="A0AAN9UZU3"/>
<gene>
    <name evidence="1" type="ORF">SLS62_001315</name>
</gene>
<name>A0AAN9UZU3_9PEZI</name>
<comment type="caution">
    <text evidence="1">The sequence shown here is derived from an EMBL/GenBank/DDBJ whole genome shotgun (WGS) entry which is preliminary data.</text>
</comment>
<feature type="non-terminal residue" evidence="1">
    <location>
        <position position="106"/>
    </location>
</feature>
<protein>
    <submittedName>
        <fullName evidence="1">Uncharacterized protein</fullName>
    </submittedName>
</protein>
<organism evidence="1 2">
    <name type="scientific">Diatrype stigma</name>
    <dbReference type="NCBI Taxonomy" id="117547"/>
    <lineage>
        <taxon>Eukaryota</taxon>
        <taxon>Fungi</taxon>
        <taxon>Dikarya</taxon>
        <taxon>Ascomycota</taxon>
        <taxon>Pezizomycotina</taxon>
        <taxon>Sordariomycetes</taxon>
        <taxon>Xylariomycetidae</taxon>
        <taxon>Xylariales</taxon>
        <taxon>Diatrypaceae</taxon>
        <taxon>Diatrype</taxon>
    </lineage>
</organism>
<proteinExistence type="predicted"/>